<reference evidence="1" key="1">
    <citation type="submission" date="2023-03" db="EMBL/GenBank/DDBJ databases">
        <title>Massive genome expansion in bonnet fungi (Mycena s.s.) driven by repeated elements and novel gene families across ecological guilds.</title>
        <authorList>
            <consortium name="Lawrence Berkeley National Laboratory"/>
            <person name="Harder C.B."/>
            <person name="Miyauchi S."/>
            <person name="Viragh M."/>
            <person name="Kuo A."/>
            <person name="Thoen E."/>
            <person name="Andreopoulos B."/>
            <person name="Lu D."/>
            <person name="Skrede I."/>
            <person name="Drula E."/>
            <person name="Henrissat B."/>
            <person name="Morin E."/>
            <person name="Kohler A."/>
            <person name="Barry K."/>
            <person name="LaButti K."/>
            <person name="Morin E."/>
            <person name="Salamov A."/>
            <person name="Lipzen A."/>
            <person name="Mereny Z."/>
            <person name="Hegedus B."/>
            <person name="Baldrian P."/>
            <person name="Stursova M."/>
            <person name="Weitz H."/>
            <person name="Taylor A."/>
            <person name="Grigoriev I.V."/>
            <person name="Nagy L.G."/>
            <person name="Martin F."/>
            <person name="Kauserud H."/>
        </authorList>
    </citation>
    <scope>NUCLEOTIDE SEQUENCE</scope>
    <source>
        <strain evidence="1">CBHHK067</strain>
    </source>
</reference>
<keyword evidence="2" id="KW-1185">Reference proteome</keyword>
<proteinExistence type="predicted"/>
<dbReference type="AlphaFoldDB" id="A0AAD7CRS8"/>
<comment type="caution">
    <text evidence="1">The sequence shown here is derived from an EMBL/GenBank/DDBJ whole genome shotgun (WGS) entry which is preliminary data.</text>
</comment>
<accession>A0AAD7CRS8</accession>
<evidence type="ECO:0000313" key="2">
    <source>
        <dbReference type="Proteomes" id="UP001221757"/>
    </source>
</evidence>
<protein>
    <submittedName>
        <fullName evidence="1">Uncharacterized protein</fullName>
    </submittedName>
</protein>
<dbReference type="Proteomes" id="UP001221757">
    <property type="component" value="Unassembled WGS sequence"/>
</dbReference>
<evidence type="ECO:0000313" key="1">
    <source>
        <dbReference type="EMBL" id="KAJ7656232.1"/>
    </source>
</evidence>
<dbReference type="EMBL" id="JARKIE010000302">
    <property type="protein sequence ID" value="KAJ7656232.1"/>
    <property type="molecule type" value="Genomic_DNA"/>
</dbReference>
<gene>
    <name evidence="1" type="ORF">B0H17DRAFT_1146242</name>
</gene>
<sequence length="167" mass="18485">MFHLAVMPLDVTGIRKPPLIRLSTVPRNADTHLDNAPSGTSIKQLKKTLRISTSIWGKGHLEYAPPLEKACTWDKHHTLWSYIYTSIFFKIPGTNLGSRSQIHSVLFYDLTAITGPDKSSLAARSACPIFHGPSEPWDFTCNADTPGKCPGTTIKHLEKTLRTSTSI</sequence>
<name>A0AAD7CRS8_MYCRO</name>
<organism evidence="1 2">
    <name type="scientific">Mycena rosella</name>
    <name type="common">Pink bonnet</name>
    <name type="synonym">Agaricus rosellus</name>
    <dbReference type="NCBI Taxonomy" id="1033263"/>
    <lineage>
        <taxon>Eukaryota</taxon>
        <taxon>Fungi</taxon>
        <taxon>Dikarya</taxon>
        <taxon>Basidiomycota</taxon>
        <taxon>Agaricomycotina</taxon>
        <taxon>Agaricomycetes</taxon>
        <taxon>Agaricomycetidae</taxon>
        <taxon>Agaricales</taxon>
        <taxon>Marasmiineae</taxon>
        <taxon>Mycenaceae</taxon>
        <taxon>Mycena</taxon>
    </lineage>
</organism>